<gene>
    <name evidence="2" type="ORF">JK636_16110</name>
</gene>
<dbReference type="InterPro" id="IPR003607">
    <property type="entry name" value="HD/PDEase_dom"/>
</dbReference>
<dbReference type="SMART" id="SM00471">
    <property type="entry name" value="HDc"/>
    <property type="match status" value="1"/>
</dbReference>
<dbReference type="Gene3D" id="1.20.58.1910">
    <property type="match status" value="1"/>
</dbReference>
<protein>
    <submittedName>
        <fullName evidence="2">HD domain-containing protein</fullName>
    </submittedName>
</protein>
<evidence type="ECO:0000259" key="1">
    <source>
        <dbReference type="PROSITE" id="PS51831"/>
    </source>
</evidence>
<dbReference type="Pfam" id="PF01966">
    <property type="entry name" value="HD"/>
    <property type="match status" value="1"/>
</dbReference>
<dbReference type="PROSITE" id="PS51831">
    <property type="entry name" value="HD"/>
    <property type="match status" value="1"/>
</dbReference>
<accession>A0ABS1TH31</accession>
<dbReference type="InterPro" id="IPR006674">
    <property type="entry name" value="HD_domain"/>
</dbReference>
<dbReference type="Gene3D" id="1.10.472.50">
    <property type="entry name" value="HD-domain/PDEase-like"/>
    <property type="match status" value="1"/>
</dbReference>
<dbReference type="RefSeq" id="WP_202750007.1">
    <property type="nucleotide sequence ID" value="NZ_JAESWC010000014.1"/>
</dbReference>
<dbReference type="CDD" id="cd00077">
    <property type="entry name" value="HDc"/>
    <property type="match status" value="1"/>
</dbReference>
<name>A0ABS1TH31_9CLOT</name>
<evidence type="ECO:0000313" key="3">
    <source>
        <dbReference type="Proteomes" id="UP000632377"/>
    </source>
</evidence>
<reference evidence="2 3" key="1">
    <citation type="submission" date="2021-01" db="EMBL/GenBank/DDBJ databases">
        <title>Genome public.</title>
        <authorList>
            <person name="Liu C."/>
            <person name="Sun Q."/>
        </authorList>
    </citation>
    <scope>NUCLEOTIDE SEQUENCE [LARGE SCALE GENOMIC DNA]</scope>
    <source>
        <strain evidence="2 3">YIM B02515</strain>
    </source>
</reference>
<proteinExistence type="predicted"/>
<dbReference type="PANTHER" id="PTHR33594:SF1">
    <property type="entry name" value="HD_PDEASE DOMAIN-CONTAINING PROTEIN"/>
    <property type="match status" value="1"/>
</dbReference>
<organism evidence="2 3">
    <name type="scientific">Clostridium rhizosphaerae</name>
    <dbReference type="NCBI Taxonomy" id="2803861"/>
    <lineage>
        <taxon>Bacteria</taxon>
        <taxon>Bacillati</taxon>
        <taxon>Bacillota</taxon>
        <taxon>Clostridia</taxon>
        <taxon>Eubacteriales</taxon>
        <taxon>Clostridiaceae</taxon>
        <taxon>Clostridium</taxon>
    </lineage>
</organism>
<dbReference type="SUPFAM" id="SSF109604">
    <property type="entry name" value="HD-domain/PDEase-like"/>
    <property type="match status" value="1"/>
</dbReference>
<feature type="domain" description="HD" evidence="1">
    <location>
        <begin position="29"/>
        <end position="129"/>
    </location>
</feature>
<dbReference type="PANTHER" id="PTHR33594">
    <property type="entry name" value="SUPERFAMILY HYDROLASE, PUTATIVE (AFU_ORTHOLOGUE AFUA_1G03035)-RELATED"/>
    <property type="match status" value="1"/>
</dbReference>
<comment type="caution">
    <text evidence="2">The sequence shown here is derived from an EMBL/GenBank/DDBJ whole genome shotgun (WGS) entry which is preliminary data.</text>
</comment>
<keyword evidence="3" id="KW-1185">Reference proteome</keyword>
<evidence type="ECO:0000313" key="2">
    <source>
        <dbReference type="EMBL" id="MBL4937253.1"/>
    </source>
</evidence>
<dbReference type="Proteomes" id="UP000632377">
    <property type="component" value="Unassembled WGS sequence"/>
</dbReference>
<dbReference type="EMBL" id="JAESWC010000014">
    <property type="protein sequence ID" value="MBL4937253.1"/>
    <property type="molecule type" value="Genomic_DNA"/>
</dbReference>
<sequence>MKVTYEEILEYTSNLIKENRRERFPFRNRLEHTLRVLKWAERIQKHEGGNMEDLTMAILFHDTGWDENIPHAEISARLVGEYLREKNFDESRLNRIVAIVKKHSSKDIPSEELSLEERIMIDADLLDEVGSLSIVWDSMAVALQDSPSYMKFYERNKFYFKKLKNQTFLMKTETGRRFYDRQIEFLEHFINNLEFELGLRDE</sequence>